<keyword evidence="4 5" id="KW-0472">Membrane</keyword>
<feature type="non-terminal residue" evidence="7">
    <location>
        <position position="153"/>
    </location>
</feature>
<evidence type="ECO:0000259" key="6">
    <source>
        <dbReference type="Pfam" id="PF00909"/>
    </source>
</evidence>
<accession>A0A0B6YLS3</accession>
<dbReference type="Gene3D" id="1.10.3430.10">
    <property type="entry name" value="Ammonium transporter AmtB like domains"/>
    <property type="match status" value="1"/>
</dbReference>
<dbReference type="InterPro" id="IPR029020">
    <property type="entry name" value="Ammonium/urea_transptr"/>
</dbReference>
<dbReference type="EMBL" id="HACG01009871">
    <property type="protein sequence ID" value="CEK56736.1"/>
    <property type="molecule type" value="Transcribed_RNA"/>
</dbReference>
<dbReference type="PANTHER" id="PTHR11730:SF58">
    <property type="entry name" value="AMMONIUM TRANSPORTER"/>
    <property type="match status" value="1"/>
</dbReference>
<proteinExistence type="predicted"/>
<dbReference type="InterPro" id="IPR024041">
    <property type="entry name" value="NH4_transpt_AmtB-like_dom"/>
</dbReference>
<feature type="non-terminal residue" evidence="7">
    <location>
        <position position="1"/>
    </location>
</feature>
<dbReference type="GO" id="GO:0005886">
    <property type="term" value="C:plasma membrane"/>
    <property type="evidence" value="ECO:0007669"/>
    <property type="project" value="TreeGrafter"/>
</dbReference>
<feature type="transmembrane region" description="Helical" evidence="5">
    <location>
        <begin position="83"/>
        <end position="109"/>
    </location>
</feature>
<evidence type="ECO:0000256" key="4">
    <source>
        <dbReference type="ARBA" id="ARBA00023136"/>
    </source>
</evidence>
<dbReference type="PANTHER" id="PTHR11730">
    <property type="entry name" value="AMMONIUM TRANSPORTER"/>
    <property type="match status" value="1"/>
</dbReference>
<evidence type="ECO:0000256" key="2">
    <source>
        <dbReference type="ARBA" id="ARBA00022692"/>
    </source>
</evidence>
<feature type="domain" description="Ammonium transporter AmtB-like" evidence="6">
    <location>
        <begin position="1"/>
        <end position="135"/>
    </location>
</feature>
<keyword evidence="3 5" id="KW-1133">Transmembrane helix</keyword>
<evidence type="ECO:0000313" key="7">
    <source>
        <dbReference type="EMBL" id="CEK56736.1"/>
    </source>
</evidence>
<protein>
    <recommendedName>
        <fullName evidence="6">Ammonium transporter AmtB-like domain-containing protein</fullName>
    </recommendedName>
</protein>
<evidence type="ECO:0000256" key="5">
    <source>
        <dbReference type="SAM" id="Phobius"/>
    </source>
</evidence>
<dbReference type="GO" id="GO:0097272">
    <property type="term" value="P:ammonium homeostasis"/>
    <property type="evidence" value="ECO:0007669"/>
    <property type="project" value="TreeGrafter"/>
</dbReference>
<sequence>SITASCPIVRPWEAVLIGTLGGGLTIGTDALLDKLKIDDPVSAVAVHGACGAWGLLAVGIFGADDRVENITSGRNGLIHGGGFYMLGVQTLTVVCEIVWSAGTTFLILYPIQKIMGIRMTAEDEILGADFVEHNVFKSGLVSQMTFSSPAHSH</sequence>
<dbReference type="AlphaFoldDB" id="A0A0B6YLS3"/>
<evidence type="ECO:0000256" key="1">
    <source>
        <dbReference type="ARBA" id="ARBA00004141"/>
    </source>
</evidence>
<feature type="transmembrane region" description="Helical" evidence="5">
    <location>
        <begin position="44"/>
        <end position="63"/>
    </location>
</feature>
<dbReference type="SUPFAM" id="SSF111352">
    <property type="entry name" value="Ammonium transporter"/>
    <property type="match status" value="1"/>
</dbReference>
<organism evidence="7">
    <name type="scientific">Arion vulgaris</name>
    <dbReference type="NCBI Taxonomy" id="1028688"/>
    <lineage>
        <taxon>Eukaryota</taxon>
        <taxon>Metazoa</taxon>
        <taxon>Spiralia</taxon>
        <taxon>Lophotrochozoa</taxon>
        <taxon>Mollusca</taxon>
        <taxon>Gastropoda</taxon>
        <taxon>Heterobranchia</taxon>
        <taxon>Euthyneura</taxon>
        <taxon>Panpulmonata</taxon>
        <taxon>Eupulmonata</taxon>
        <taxon>Stylommatophora</taxon>
        <taxon>Helicina</taxon>
        <taxon>Arionoidea</taxon>
        <taxon>Arionidae</taxon>
        <taxon>Arion</taxon>
    </lineage>
</organism>
<name>A0A0B6YLS3_9EUPU</name>
<evidence type="ECO:0000256" key="3">
    <source>
        <dbReference type="ARBA" id="ARBA00022989"/>
    </source>
</evidence>
<reference evidence="7" key="1">
    <citation type="submission" date="2014-12" db="EMBL/GenBank/DDBJ databases">
        <title>Insight into the proteome of Arion vulgaris.</title>
        <authorList>
            <person name="Aradska J."/>
            <person name="Bulat T."/>
            <person name="Smidak R."/>
            <person name="Sarate P."/>
            <person name="Gangsoo J."/>
            <person name="Sialana F."/>
            <person name="Bilban M."/>
            <person name="Lubec G."/>
        </authorList>
    </citation>
    <scope>NUCLEOTIDE SEQUENCE</scope>
    <source>
        <tissue evidence="7">Skin</tissue>
    </source>
</reference>
<dbReference type="Pfam" id="PF00909">
    <property type="entry name" value="Ammonium_transp"/>
    <property type="match status" value="1"/>
</dbReference>
<keyword evidence="2 5" id="KW-0812">Transmembrane</keyword>
<comment type="subcellular location">
    <subcellularLocation>
        <location evidence="1">Membrane</location>
        <topology evidence="1">Multi-pass membrane protein</topology>
    </subcellularLocation>
</comment>
<gene>
    <name evidence="7" type="primary">ORF28394</name>
</gene>
<dbReference type="GO" id="GO:0008519">
    <property type="term" value="F:ammonium channel activity"/>
    <property type="evidence" value="ECO:0007669"/>
    <property type="project" value="InterPro"/>
</dbReference>